<evidence type="ECO:0000256" key="3">
    <source>
        <dbReference type="ARBA" id="ARBA00054658"/>
    </source>
</evidence>
<name>A0A2R6QCG1_ACTCC</name>
<dbReference type="InterPro" id="IPR005123">
    <property type="entry name" value="Oxoglu/Fe-dep_dioxygenase_dom"/>
</dbReference>
<feature type="domain" description="Fe2OG dioxygenase" evidence="7">
    <location>
        <begin position="163"/>
        <end position="264"/>
    </location>
</feature>
<dbReference type="InterPro" id="IPR044861">
    <property type="entry name" value="IPNS-like_FE2OG_OXY"/>
</dbReference>
<dbReference type="SUPFAM" id="SSF51197">
    <property type="entry name" value="Clavaminate synthase-like"/>
    <property type="match status" value="1"/>
</dbReference>
<evidence type="ECO:0000256" key="5">
    <source>
        <dbReference type="ARBA" id="ARBA00076740"/>
    </source>
</evidence>
<dbReference type="Pfam" id="PF14226">
    <property type="entry name" value="DIOX_N"/>
    <property type="match status" value="1"/>
</dbReference>
<dbReference type="InParanoid" id="A0A2R6QCG1"/>
<reference evidence="9" key="2">
    <citation type="journal article" date="2018" name="BMC Genomics">
        <title>A manually annotated Actinidia chinensis var. chinensis (kiwifruit) genome highlights the challenges associated with draft genomes and gene prediction in plants.</title>
        <authorList>
            <person name="Pilkington S.M."/>
            <person name="Crowhurst R."/>
            <person name="Hilario E."/>
            <person name="Nardozza S."/>
            <person name="Fraser L."/>
            <person name="Peng Y."/>
            <person name="Gunaseelan K."/>
            <person name="Simpson R."/>
            <person name="Tahir J."/>
            <person name="Deroles S.C."/>
            <person name="Templeton K."/>
            <person name="Luo Z."/>
            <person name="Davy M."/>
            <person name="Cheng C."/>
            <person name="McNeilage M."/>
            <person name="Scaglione D."/>
            <person name="Liu Y."/>
            <person name="Zhang Q."/>
            <person name="Datson P."/>
            <person name="De Silva N."/>
            <person name="Gardiner S.E."/>
            <person name="Bassett H."/>
            <person name="Chagne D."/>
            <person name="McCallum J."/>
            <person name="Dzierzon H."/>
            <person name="Deng C."/>
            <person name="Wang Y.Y."/>
            <person name="Barron L."/>
            <person name="Manako K."/>
            <person name="Bowen J."/>
            <person name="Foster T.M."/>
            <person name="Erridge Z.A."/>
            <person name="Tiffin H."/>
            <person name="Waite C.N."/>
            <person name="Davies K.M."/>
            <person name="Grierson E.P."/>
            <person name="Laing W.A."/>
            <person name="Kirk R."/>
            <person name="Chen X."/>
            <person name="Wood M."/>
            <person name="Montefiori M."/>
            <person name="Brummell D.A."/>
            <person name="Schwinn K.E."/>
            <person name="Catanach A."/>
            <person name="Fullerton C."/>
            <person name="Li D."/>
            <person name="Meiyalaghan S."/>
            <person name="Nieuwenhuizen N."/>
            <person name="Read N."/>
            <person name="Prakash R."/>
            <person name="Hunter D."/>
            <person name="Zhang H."/>
            <person name="McKenzie M."/>
            <person name="Knabel M."/>
            <person name="Harris A."/>
            <person name="Allan A.C."/>
            <person name="Gleave A."/>
            <person name="Chen A."/>
            <person name="Janssen B.J."/>
            <person name="Plunkett B."/>
            <person name="Ampomah-Dwamena C."/>
            <person name="Voogd C."/>
            <person name="Leif D."/>
            <person name="Lafferty D."/>
            <person name="Souleyre E.J.F."/>
            <person name="Varkonyi-Gasic E."/>
            <person name="Gambi F."/>
            <person name="Hanley J."/>
            <person name="Yao J.L."/>
            <person name="Cheung J."/>
            <person name="David K.M."/>
            <person name="Warren B."/>
            <person name="Marsh K."/>
            <person name="Snowden K.C."/>
            <person name="Lin-Wang K."/>
            <person name="Brian L."/>
            <person name="Martinez-Sanchez M."/>
            <person name="Wang M."/>
            <person name="Ileperuma N."/>
            <person name="Macnee N."/>
            <person name="Campin R."/>
            <person name="McAtee P."/>
            <person name="Drummond R.S.M."/>
            <person name="Espley R.V."/>
            <person name="Ireland H.S."/>
            <person name="Wu R."/>
            <person name="Atkinson R.G."/>
            <person name="Karunairetnam S."/>
            <person name="Bulley S."/>
            <person name="Chunkath S."/>
            <person name="Hanley Z."/>
            <person name="Storey R."/>
            <person name="Thrimawithana A.H."/>
            <person name="Thomson S."/>
            <person name="David C."/>
            <person name="Testolin R."/>
            <person name="Huang H."/>
            <person name="Hellens R.P."/>
            <person name="Schaffer R.J."/>
        </authorList>
    </citation>
    <scope>NUCLEOTIDE SEQUENCE [LARGE SCALE GENOMIC DNA]</scope>
    <source>
        <strain evidence="9">cv. Red5</strain>
    </source>
</reference>
<comment type="function">
    <text evidence="3">2-oxoglutarate-dependent dioxygenase essential for auxin catabolism and maintenance of auxin homeostasis in reproductive organs. Catalyzes the irreversible oxidation of indole-3-acetic acid (IAA) to the biologically inactive 2-oxoindole-3-acetic acid (OxIAA).</text>
</comment>
<comment type="caution">
    <text evidence="8">The sequence shown here is derived from an EMBL/GenBank/DDBJ whole genome shotgun (WGS) entry which is preliminary data.</text>
</comment>
<dbReference type="GO" id="GO:0016705">
    <property type="term" value="F:oxidoreductase activity, acting on paired donors, with incorporation or reduction of molecular oxygen"/>
    <property type="evidence" value="ECO:0007669"/>
    <property type="project" value="UniProtKB-ARBA"/>
</dbReference>
<dbReference type="PANTHER" id="PTHR47990">
    <property type="entry name" value="2-OXOGLUTARATE (2OG) AND FE(II)-DEPENDENT OXYGENASE SUPERFAMILY PROTEIN-RELATED"/>
    <property type="match status" value="1"/>
</dbReference>
<dbReference type="OMA" id="HIDSGQL"/>
<keyword evidence="2 6" id="KW-0408">Iron</keyword>
<evidence type="ECO:0000256" key="2">
    <source>
        <dbReference type="ARBA" id="ARBA00023004"/>
    </source>
</evidence>
<protein>
    <recommendedName>
        <fullName evidence="4">2-oxoglutarate-dependent dioxygenase DAO</fullName>
    </recommendedName>
    <alternativeName>
        <fullName evidence="5">Protein DIOXYGENASE FOR AUXIN OXIDATION</fullName>
    </alternativeName>
</protein>
<dbReference type="GO" id="GO:0051213">
    <property type="term" value="F:dioxygenase activity"/>
    <property type="evidence" value="ECO:0007669"/>
    <property type="project" value="UniProtKB-KW"/>
</dbReference>
<reference evidence="8 9" key="1">
    <citation type="submission" date="2017-07" db="EMBL/GenBank/DDBJ databases">
        <title>An improved, manually edited Actinidia chinensis var. chinensis (kiwifruit) genome highlights the challenges associated with draft genomes and gene prediction in plants.</title>
        <authorList>
            <person name="Pilkington S."/>
            <person name="Crowhurst R."/>
            <person name="Hilario E."/>
            <person name="Nardozza S."/>
            <person name="Fraser L."/>
            <person name="Peng Y."/>
            <person name="Gunaseelan K."/>
            <person name="Simpson R."/>
            <person name="Tahir J."/>
            <person name="Deroles S."/>
            <person name="Templeton K."/>
            <person name="Luo Z."/>
            <person name="Davy M."/>
            <person name="Cheng C."/>
            <person name="Mcneilage M."/>
            <person name="Scaglione D."/>
            <person name="Liu Y."/>
            <person name="Zhang Q."/>
            <person name="Datson P."/>
            <person name="De Silva N."/>
            <person name="Gardiner S."/>
            <person name="Bassett H."/>
            <person name="Chagne D."/>
            <person name="Mccallum J."/>
            <person name="Dzierzon H."/>
            <person name="Deng C."/>
            <person name="Wang Y.-Y."/>
            <person name="Barron N."/>
            <person name="Manako K."/>
            <person name="Bowen J."/>
            <person name="Foster T."/>
            <person name="Erridge Z."/>
            <person name="Tiffin H."/>
            <person name="Waite C."/>
            <person name="Davies K."/>
            <person name="Grierson E."/>
            <person name="Laing W."/>
            <person name="Kirk R."/>
            <person name="Chen X."/>
            <person name="Wood M."/>
            <person name="Montefiori M."/>
            <person name="Brummell D."/>
            <person name="Schwinn K."/>
            <person name="Catanach A."/>
            <person name="Fullerton C."/>
            <person name="Li D."/>
            <person name="Meiyalaghan S."/>
            <person name="Nieuwenhuizen N."/>
            <person name="Read N."/>
            <person name="Prakash R."/>
            <person name="Hunter D."/>
            <person name="Zhang H."/>
            <person name="Mckenzie M."/>
            <person name="Knabel M."/>
            <person name="Harris A."/>
            <person name="Allan A."/>
            <person name="Chen A."/>
            <person name="Janssen B."/>
            <person name="Plunkett B."/>
            <person name="Dwamena C."/>
            <person name="Voogd C."/>
            <person name="Leif D."/>
            <person name="Lafferty D."/>
            <person name="Souleyre E."/>
            <person name="Varkonyi-Gasic E."/>
            <person name="Gambi F."/>
            <person name="Hanley J."/>
            <person name="Yao J.-L."/>
            <person name="Cheung J."/>
            <person name="David K."/>
            <person name="Warren B."/>
            <person name="Marsh K."/>
            <person name="Snowden K."/>
            <person name="Lin-Wang K."/>
            <person name="Brian L."/>
            <person name="Martinez-Sanchez M."/>
            <person name="Wang M."/>
            <person name="Ileperuma N."/>
            <person name="Macnee N."/>
            <person name="Campin R."/>
            <person name="Mcatee P."/>
            <person name="Drummond R."/>
            <person name="Espley R."/>
            <person name="Ireland H."/>
            <person name="Wu R."/>
            <person name="Atkinson R."/>
            <person name="Karunairetnam S."/>
            <person name="Bulley S."/>
            <person name="Chunkath S."/>
            <person name="Hanley Z."/>
            <person name="Storey R."/>
            <person name="Thrimawithana A."/>
            <person name="Thomson S."/>
            <person name="David C."/>
            <person name="Testolin R."/>
        </authorList>
    </citation>
    <scope>NUCLEOTIDE SEQUENCE [LARGE SCALE GENOMIC DNA]</scope>
    <source>
        <strain evidence="9">cv. Red5</strain>
        <tissue evidence="8">Young leaf</tissue>
    </source>
</reference>
<dbReference type="AlphaFoldDB" id="A0A2R6QCG1"/>
<proteinExistence type="inferred from homology"/>
<comment type="similarity">
    <text evidence="6">Belongs to the iron/ascorbate-dependent oxidoreductase family.</text>
</comment>
<dbReference type="OrthoDB" id="288590at2759"/>
<dbReference type="Proteomes" id="UP000241394">
    <property type="component" value="Chromosome LG17"/>
</dbReference>
<keyword evidence="8" id="KW-0223">Dioxygenase</keyword>
<dbReference type="STRING" id="1590841.A0A2R6QCG1"/>
<dbReference type="Gene3D" id="2.60.120.330">
    <property type="entry name" value="B-lactam Antibiotic, Isopenicillin N Synthase, Chain"/>
    <property type="match status" value="1"/>
</dbReference>
<sequence length="312" mass="35377">MGEAAEEIPSIVLSGEVVELDRESEEWKVVAKKVREVCETWGCFVVEYDKIPIELQEELFETTKDMFDLPEETKLKYKKATPKDGGYVVSNPFIPLYESFGVYGEDEVRAFEKLMWPRGKPGFCEVQISVTAKMLELNLLLLRMIFESIGVGDFYNSKAMDDNIVGRLRAHKYKLPKENQDPIGLKPHVDKTILTILCQNSVQGLEVLTKQGNWIPINIPRGALVVIVGDALEAWTNGRLHPPKHRVVMSGDKERYSCGFFAIPKDGVTIEAPPELVDNDYPLRYRPFVYSEYLAKHIANVSFDALKIYAGV</sequence>
<dbReference type="FunFam" id="2.60.120.330:FF:000017">
    <property type="entry name" value="2-oxoglutarate-dependent dioxygenase DAO"/>
    <property type="match status" value="1"/>
</dbReference>
<dbReference type="PROSITE" id="PS51471">
    <property type="entry name" value="FE2OG_OXY"/>
    <property type="match status" value="1"/>
</dbReference>
<dbReference type="Gramene" id="PSS05819">
    <property type="protein sequence ID" value="PSS05819"/>
    <property type="gene ID" value="CEY00_Acc19088"/>
</dbReference>
<keyword evidence="6" id="KW-0560">Oxidoreductase</keyword>
<evidence type="ECO:0000313" key="9">
    <source>
        <dbReference type="Proteomes" id="UP000241394"/>
    </source>
</evidence>
<dbReference type="InterPro" id="IPR027443">
    <property type="entry name" value="IPNS-like_sf"/>
</dbReference>
<evidence type="ECO:0000256" key="1">
    <source>
        <dbReference type="ARBA" id="ARBA00022723"/>
    </source>
</evidence>
<dbReference type="InterPro" id="IPR050231">
    <property type="entry name" value="Iron_ascorbate_oxido_reductase"/>
</dbReference>
<evidence type="ECO:0000259" key="7">
    <source>
        <dbReference type="PROSITE" id="PS51471"/>
    </source>
</evidence>
<gene>
    <name evidence="8" type="ORF">CEY00_Acc19088</name>
</gene>
<evidence type="ECO:0000256" key="6">
    <source>
        <dbReference type="RuleBase" id="RU003682"/>
    </source>
</evidence>
<keyword evidence="9" id="KW-1185">Reference proteome</keyword>
<dbReference type="EMBL" id="NKQK01000017">
    <property type="protein sequence ID" value="PSS05819.1"/>
    <property type="molecule type" value="Genomic_DNA"/>
</dbReference>
<organism evidence="8 9">
    <name type="scientific">Actinidia chinensis var. chinensis</name>
    <name type="common">Chinese soft-hair kiwi</name>
    <dbReference type="NCBI Taxonomy" id="1590841"/>
    <lineage>
        <taxon>Eukaryota</taxon>
        <taxon>Viridiplantae</taxon>
        <taxon>Streptophyta</taxon>
        <taxon>Embryophyta</taxon>
        <taxon>Tracheophyta</taxon>
        <taxon>Spermatophyta</taxon>
        <taxon>Magnoliopsida</taxon>
        <taxon>eudicotyledons</taxon>
        <taxon>Gunneridae</taxon>
        <taxon>Pentapetalae</taxon>
        <taxon>asterids</taxon>
        <taxon>Ericales</taxon>
        <taxon>Actinidiaceae</taxon>
        <taxon>Actinidia</taxon>
    </lineage>
</organism>
<evidence type="ECO:0000256" key="4">
    <source>
        <dbReference type="ARBA" id="ARBA00074102"/>
    </source>
</evidence>
<dbReference type="GO" id="GO:0046872">
    <property type="term" value="F:metal ion binding"/>
    <property type="evidence" value="ECO:0007669"/>
    <property type="project" value="UniProtKB-KW"/>
</dbReference>
<dbReference type="Pfam" id="PF03171">
    <property type="entry name" value="2OG-FeII_Oxy"/>
    <property type="match status" value="1"/>
</dbReference>
<keyword evidence="1 6" id="KW-0479">Metal-binding</keyword>
<dbReference type="InterPro" id="IPR026992">
    <property type="entry name" value="DIOX_N"/>
</dbReference>
<evidence type="ECO:0000313" key="8">
    <source>
        <dbReference type="EMBL" id="PSS05819.1"/>
    </source>
</evidence>
<accession>A0A2R6QCG1</accession>